<accession>A0A8H4QS24</accession>
<comment type="caution">
    <text evidence="2">The sequence shown here is derived from an EMBL/GenBank/DDBJ whole genome shotgun (WGS) entry which is preliminary data.</text>
</comment>
<dbReference type="Proteomes" id="UP000521872">
    <property type="component" value="Unassembled WGS sequence"/>
</dbReference>
<organism evidence="2 3">
    <name type="scientific">Agrocybe pediades</name>
    <dbReference type="NCBI Taxonomy" id="84607"/>
    <lineage>
        <taxon>Eukaryota</taxon>
        <taxon>Fungi</taxon>
        <taxon>Dikarya</taxon>
        <taxon>Basidiomycota</taxon>
        <taxon>Agaricomycotina</taxon>
        <taxon>Agaricomycetes</taxon>
        <taxon>Agaricomycetidae</taxon>
        <taxon>Agaricales</taxon>
        <taxon>Agaricineae</taxon>
        <taxon>Strophariaceae</taxon>
        <taxon>Agrocybe</taxon>
    </lineage>
</organism>
<sequence length="137" mass="14317">MNQRSLSESPTCSPPPPPPLSDHGCRLLSAFTTHTTAIIFNYLHPSLLQAAALLLPPTAPWLATPNHVLLAAELAMCQLLSLLLCFSLLSPPPTLTMDTGQHQCLSWQVGGGGGGGGDGDGDGDGEDEDEDEDGMVQ</sequence>
<feature type="region of interest" description="Disordered" evidence="1">
    <location>
        <begin position="106"/>
        <end position="137"/>
    </location>
</feature>
<gene>
    <name evidence="2" type="ORF">D9613_008630</name>
</gene>
<keyword evidence="3" id="KW-1185">Reference proteome</keyword>
<dbReference type="EMBL" id="JAACJL010000031">
    <property type="protein sequence ID" value="KAF4616337.1"/>
    <property type="molecule type" value="Genomic_DNA"/>
</dbReference>
<evidence type="ECO:0000256" key="1">
    <source>
        <dbReference type="SAM" id="MobiDB-lite"/>
    </source>
</evidence>
<name>A0A8H4QS24_9AGAR</name>
<proteinExistence type="predicted"/>
<evidence type="ECO:0000313" key="3">
    <source>
        <dbReference type="Proteomes" id="UP000521872"/>
    </source>
</evidence>
<evidence type="ECO:0000313" key="2">
    <source>
        <dbReference type="EMBL" id="KAF4616337.1"/>
    </source>
</evidence>
<feature type="compositionally biased region" description="Acidic residues" evidence="1">
    <location>
        <begin position="119"/>
        <end position="137"/>
    </location>
</feature>
<dbReference type="AlphaFoldDB" id="A0A8H4QS24"/>
<feature type="compositionally biased region" description="Gly residues" evidence="1">
    <location>
        <begin position="109"/>
        <end position="118"/>
    </location>
</feature>
<protein>
    <submittedName>
        <fullName evidence="2">Uncharacterized protein</fullName>
    </submittedName>
</protein>
<reference evidence="2 3" key="1">
    <citation type="submission" date="2019-12" db="EMBL/GenBank/DDBJ databases">
        <authorList>
            <person name="Floudas D."/>
            <person name="Bentzer J."/>
            <person name="Ahren D."/>
            <person name="Johansson T."/>
            <person name="Persson P."/>
            <person name="Tunlid A."/>
        </authorList>
    </citation>
    <scope>NUCLEOTIDE SEQUENCE [LARGE SCALE GENOMIC DNA]</scope>
    <source>
        <strain evidence="2 3">CBS 102.39</strain>
    </source>
</reference>